<dbReference type="EnsemblPlants" id="MELO3C004989.2.1">
    <property type="protein sequence ID" value="MELO3C004989.2.1"/>
    <property type="gene ID" value="MELO3C004989.2"/>
</dbReference>
<dbReference type="AlphaFoldDB" id="A0A9I9CKF0"/>
<reference evidence="1" key="1">
    <citation type="submission" date="2023-03" db="UniProtKB">
        <authorList>
            <consortium name="EnsemblPlants"/>
        </authorList>
    </citation>
    <scope>IDENTIFICATION</scope>
</reference>
<evidence type="ECO:0000313" key="1">
    <source>
        <dbReference type="EnsemblPlants" id="MELO3C004989.2.1"/>
    </source>
</evidence>
<accession>A0A9I9CKF0</accession>
<organism evidence="1">
    <name type="scientific">Cucumis melo</name>
    <name type="common">Muskmelon</name>
    <dbReference type="NCBI Taxonomy" id="3656"/>
    <lineage>
        <taxon>Eukaryota</taxon>
        <taxon>Viridiplantae</taxon>
        <taxon>Streptophyta</taxon>
        <taxon>Embryophyta</taxon>
        <taxon>Tracheophyta</taxon>
        <taxon>Spermatophyta</taxon>
        <taxon>Magnoliopsida</taxon>
        <taxon>eudicotyledons</taxon>
        <taxon>Gunneridae</taxon>
        <taxon>Pentapetalae</taxon>
        <taxon>rosids</taxon>
        <taxon>fabids</taxon>
        <taxon>Cucurbitales</taxon>
        <taxon>Cucurbitaceae</taxon>
        <taxon>Benincaseae</taxon>
        <taxon>Cucumis</taxon>
    </lineage>
</organism>
<protein>
    <submittedName>
        <fullName evidence="1">Uncharacterized protein</fullName>
    </submittedName>
</protein>
<sequence length="76" mass="8497">MTMVTLIGLNNSNVFQSSSKIVNDGRQGLDKDVAFLDIDQHDNNENVDKGSIARRQGLEGENLMAIFHYCRSIDLL</sequence>
<name>A0A9I9CKF0_CUCME</name>
<dbReference type="Gramene" id="MELO3C004989.2.1">
    <property type="protein sequence ID" value="MELO3C004989.2.1"/>
    <property type="gene ID" value="MELO3C004989.2"/>
</dbReference>
<proteinExistence type="predicted"/>